<proteinExistence type="predicted"/>
<dbReference type="GeneID" id="98049934"/>
<dbReference type="AlphaFoldDB" id="A0A852VYT7"/>
<name>A0A852VYT7_PSEA5</name>
<evidence type="ECO:0000256" key="1">
    <source>
        <dbReference type="SAM" id="MobiDB-lite"/>
    </source>
</evidence>
<gene>
    <name evidence="2" type="ORF">HDA37_000089</name>
</gene>
<reference evidence="2 3" key="1">
    <citation type="submission" date="2020-07" db="EMBL/GenBank/DDBJ databases">
        <title>Sequencing the genomes of 1000 actinobacteria strains.</title>
        <authorList>
            <person name="Klenk H.-P."/>
        </authorList>
    </citation>
    <scope>NUCLEOTIDE SEQUENCE [LARGE SCALE GENOMIC DNA]</scope>
    <source>
        <strain evidence="2 3">DSM 44749</strain>
    </source>
</reference>
<dbReference type="EMBL" id="JACCCZ010000001">
    <property type="protein sequence ID" value="NYF99803.1"/>
    <property type="molecule type" value="Genomic_DNA"/>
</dbReference>
<evidence type="ECO:0000313" key="2">
    <source>
        <dbReference type="EMBL" id="NYF99803.1"/>
    </source>
</evidence>
<evidence type="ECO:0000313" key="3">
    <source>
        <dbReference type="Proteomes" id="UP000549695"/>
    </source>
</evidence>
<feature type="region of interest" description="Disordered" evidence="1">
    <location>
        <begin position="171"/>
        <end position="192"/>
    </location>
</feature>
<dbReference type="RefSeq" id="WP_179759844.1">
    <property type="nucleotide sequence ID" value="NZ_BAAAJZ010000011.1"/>
</dbReference>
<protein>
    <submittedName>
        <fullName evidence="2">Uncharacterized protein</fullName>
    </submittedName>
</protein>
<sequence>MDTYRRPDVPAAVFHDATGAVVPYGSRWGPDGPPEDSYSVVTHSERFRPLHTVADAVVAHLAARYDVDVEHEDAPARDEPGAVRATTLRPRDPDAATVTLVWTDFPGVVVRAGHLLSAHLPPCGCDACDDTWSQVADELEHTVAAVVAGTFREWCTRRDGVTWVGHALGPHRGRSSSGETVADATSDGRGATVCAGPGDAPVVWATWPLRHT</sequence>
<dbReference type="InterPro" id="IPR045773">
    <property type="entry name" value="DUF6226"/>
</dbReference>
<comment type="caution">
    <text evidence="2">The sequence shown here is derived from an EMBL/GenBank/DDBJ whole genome shotgun (WGS) entry which is preliminary data.</text>
</comment>
<dbReference type="Pfam" id="PF19736">
    <property type="entry name" value="DUF6226"/>
    <property type="match status" value="1"/>
</dbReference>
<organism evidence="2 3">
    <name type="scientific">Pseudonocardia alni</name>
    <name type="common">Amycolata alni</name>
    <dbReference type="NCBI Taxonomy" id="33907"/>
    <lineage>
        <taxon>Bacteria</taxon>
        <taxon>Bacillati</taxon>
        <taxon>Actinomycetota</taxon>
        <taxon>Actinomycetes</taxon>
        <taxon>Pseudonocardiales</taxon>
        <taxon>Pseudonocardiaceae</taxon>
        <taxon>Pseudonocardia</taxon>
    </lineage>
</organism>
<keyword evidence="3" id="KW-1185">Reference proteome</keyword>
<accession>A0A852VYT7</accession>
<dbReference type="Proteomes" id="UP000549695">
    <property type="component" value="Unassembled WGS sequence"/>
</dbReference>